<keyword evidence="4" id="KW-1185">Reference proteome</keyword>
<dbReference type="PATRIC" id="fig|1458461.3.peg.1381"/>
<feature type="domain" description="Glutathione S-transferase C-terminal" evidence="1">
    <location>
        <begin position="174"/>
        <end position="229"/>
    </location>
</feature>
<dbReference type="Pfam" id="PF13417">
    <property type="entry name" value="GST_N_3"/>
    <property type="match status" value="1"/>
</dbReference>
<dbReference type="CDD" id="cd00570">
    <property type="entry name" value="GST_N_family"/>
    <property type="match status" value="1"/>
</dbReference>
<gene>
    <name evidence="3" type="ORF">BN1012_Phect1382</name>
</gene>
<dbReference type="Proteomes" id="UP000032160">
    <property type="component" value="Chromosome I"/>
</dbReference>
<dbReference type="SUPFAM" id="SSF47616">
    <property type="entry name" value="GST C-terminal domain-like"/>
    <property type="match status" value="1"/>
</dbReference>
<dbReference type="Pfam" id="PF00043">
    <property type="entry name" value="GST_C"/>
    <property type="match status" value="1"/>
</dbReference>
<evidence type="ECO:0000259" key="1">
    <source>
        <dbReference type="Pfam" id="PF00043"/>
    </source>
</evidence>
<dbReference type="InterPro" id="IPR036249">
    <property type="entry name" value="Thioredoxin-like_sf"/>
</dbReference>
<keyword evidence="3" id="KW-0808">Transferase</keyword>
<dbReference type="GO" id="GO:0016740">
    <property type="term" value="F:transferase activity"/>
    <property type="evidence" value="ECO:0007669"/>
    <property type="project" value="UniProtKB-KW"/>
</dbReference>
<dbReference type="Gene3D" id="1.20.1050.10">
    <property type="match status" value="2"/>
</dbReference>
<dbReference type="PANTHER" id="PTHR12289:SF67">
    <property type="match status" value="1"/>
</dbReference>
<proteinExistence type="predicted"/>
<accession>X5MMW4</accession>
<dbReference type="HOGENOM" id="CLU_045103_0_0_5"/>
<evidence type="ECO:0000313" key="4">
    <source>
        <dbReference type="Proteomes" id="UP000032160"/>
    </source>
</evidence>
<feature type="domain" description="GST N-terminal" evidence="2">
    <location>
        <begin position="5"/>
        <end position="74"/>
    </location>
</feature>
<dbReference type="STRING" id="1458461.BN1012_Phect1382"/>
<reference evidence="3 4" key="1">
    <citation type="journal article" date="2014" name="Front. Genet.">
        <title>Genome and metabolic network of "Candidatus Phaeomarinobacter ectocarpi" Ec32, a new candidate genus of Alphaproteobacteria frequently associated with brown algae.</title>
        <authorList>
            <person name="Dittami S.M."/>
            <person name="Barbeyron T."/>
            <person name="Boyen C."/>
            <person name="Cambefort J."/>
            <person name="Collet G."/>
            <person name="Delage L."/>
            <person name="Gobet A."/>
            <person name="Groisillier A."/>
            <person name="Leblanc C."/>
            <person name="Michel G."/>
            <person name="Scornet D."/>
            <person name="Siegel A."/>
            <person name="Tapia J.E."/>
            <person name="Tonon T."/>
        </authorList>
    </citation>
    <scope>NUCLEOTIDE SEQUENCE [LARGE SCALE GENOMIC DNA]</scope>
    <source>
        <strain evidence="3 4">Ec32</strain>
    </source>
</reference>
<dbReference type="GO" id="GO:0005737">
    <property type="term" value="C:cytoplasm"/>
    <property type="evidence" value="ECO:0007669"/>
    <property type="project" value="TreeGrafter"/>
</dbReference>
<dbReference type="EMBL" id="HG966617">
    <property type="protein sequence ID" value="CDO59596.1"/>
    <property type="molecule type" value="Genomic_DNA"/>
</dbReference>
<protein>
    <submittedName>
        <fullName evidence="3">Glutathione S-transferase</fullName>
    </submittedName>
</protein>
<dbReference type="InterPro" id="IPR004046">
    <property type="entry name" value="GST_C"/>
</dbReference>
<dbReference type="KEGG" id="pect:BN1012_Phect1382"/>
<dbReference type="AlphaFoldDB" id="X5MMW4"/>
<dbReference type="RefSeq" id="WP_171815988.1">
    <property type="nucleotide sequence ID" value="NZ_HG966617.1"/>
</dbReference>
<name>X5MMW4_9HYPH</name>
<dbReference type="PANTHER" id="PTHR12289">
    <property type="entry name" value="METAXIN RELATED"/>
    <property type="match status" value="1"/>
</dbReference>
<dbReference type="InterPro" id="IPR036282">
    <property type="entry name" value="Glutathione-S-Trfase_C_sf"/>
</dbReference>
<dbReference type="SUPFAM" id="SSF52833">
    <property type="entry name" value="Thioredoxin-like"/>
    <property type="match status" value="1"/>
</dbReference>
<dbReference type="InterPro" id="IPR004045">
    <property type="entry name" value="Glutathione_S-Trfase_N"/>
</dbReference>
<dbReference type="Gene3D" id="3.40.30.10">
    <property type="entry name" value="Glutaredoxin"/>
    <property type="match status" value="1"/>
</dbReference>
<dbReference type="InterPro" id="IPR050931">
    <property type="entry name" value="Mito_Protein_Transport_Metaxin"/>
</dbReference>
<evidence type="ECO:0000313" key="3">
    <source>
        <dbReference type="EMBL" id="CDO59596.1"/>
    </source>
</evidence>
<sequence>MIKLWGISVSYYTGKLEAYLRYKGIPYEMDNPFAHQDYIKKNAGAVQVPIIEREDGAFLSDSTPIIQHMETELPDRPVFPTDPVVRFIALLIEDYADEWLWRSAMNYRWSNENDRELLSSILADEVAGHLKAPRFVRRRMVKRRQLARYIKGDGVTPETRSHVDAGYFAALRSMASMLETRPFLLGNAPSIADFGLMGPMLRHYGQDPTPAAIMRNDWPAIAEWVARVWNASSLTVEPDLVNMVPDDAAPMLQEVAQTHLVQLRENARAFSAGHTKFKMTVQGCHYKNLPVTQYRVYCLERLREEFDNLSDEHKAKVKALLPYEGCELLWDHTVEAKSGHDVDRKAPFAHGINIV</sequence>
<organism evidence="3 4">
    <name type="scientific">Candidatus Phaeomarinibacter ectocarpi</name>
    <dbReference type="NCBI Taxonomy" id="1458461"/>
    <lineage>
        <taxon>Bacteria</taxon>
        <taxon>Pseudomonadati</taxon>
        <taxon>Pseudomonadota</taxon>
        <taxon>Alphaproteobacteria</taxon>
        <taxon>Hyphomicrobiales</taxon>
        <taxon>Parvibaculaceae</taxon>
        <taxon>Candidatus Phaeomarinibacter</taxon>
    </lineage>
</organism>
<evidence type="ECO:0000259" key="2">
    <source>
        <dbReference type="Pfam" id="PF13417"/>
    </source>
</evidence>